<dbReference type="Proteomes" id="UP000008783">
    <property type="component" value="Unassembled WGS sequence"/>
</dbReference>
<sequence>MGASSKTSGCHDASETLCLRRQHRHPGRTGDAFTWVDCTQKPARLFSKKCSAEAGSNTSCQSTRDRSISFRSHYRQTGVAAARSVT</sequence>
<dbReference type="KEGG" id="pgr:PGTG_21982"/>
<dbReference type="HOGENOM" id="CLU_187303_0_0_1"/>
<dbReference type="VEuPathDB" id="FungiDB:PGTG_21982"/>
<dbReference type="EMBL" id="DS178304">
    <property type="protein sequence ID" value="EHS63979.1"/>
    <property type="molecule type" value="Genomic_DNA"/>
</dbReference>
<dbReference type="InParanoid" id="H6QT22"/>
<accession>H6QT22</accession>
<proteinExistence type="predicted"/>
<keyword evidence="2" id="KW-1185">Reference proteome</keyword>
<name>H6QT22_PUCGT</name>
<reference evidence="2" key="1">
    <citation type="journal article" date="2011" name="Proc. Natl. Acad. Sci. U.S.A.">
        <title>Obligate biotrophy features unraveled by the genomic analysis of rust fungi.</title>
        <authorList>
            <person name="Duplessis S."/>
            <person name="Cuomo C.A."/>
            <person name="Lin Y.-C."/>
            <person name="Aerts A."/>
            <person name="Tisserant E."/>
            <person name="Veneault-Fourrey C."/>
            <person name="Joly D.L."/>
            <person name="Hacquard S."/>
            <person name="Amselem J."/>
            <person name="Cantarel B.L."/>
            <person name="Chiu R."/>
            <person name="Coutinho P.M."/>
            <person name="Feau N."/>
            <person name="Field M."/>
            <person name="Frey P."/>
            <person name="Gelhaye E."/>
            <person name="Goldberg J."/>
            <person name="Grabherr M.G."/>
            <person name="Kodira C.D."/>
            <person name="Kohler A."/>
            <person name="Kuees U."/>
            <person name="Lindquist E.A."/>
            <person name="Lucas S.M."/>
            <person name="Mago R."/>
            <person name="Mauceli E."/>
            <person name="Morin E."/>
            <person name="Murat C."/>
            <person name="Pangilinan J.L."/>
            <person name="Park R."/>
            <person name="Pearson M."/>
            <person name="Quesneville H."/>
            <person name="Rouhier N."/>
            <person name="Sakthikumar S."/>
            <person name="Salamov A.A."/>
            <person name="Schmutz J."/>
            <person name="Selles B."/>
            <person name="Shapiro H."/>
            <person name="Tanguay P."/>
            <person name="Tuskan G.A."/>
            <person name="Henrissat B."/>
            <person name="Van de Peer Y."/>
            <person name="Rouze P."/>
            <person name="Ellis J.G."/>
            <person name="Dodds P.N."/>
            <person name="Schein J.E."/>
            <person name="Zhong S."/>
            <person name="Hamelin R.C."/>
            <person name="Grigoriev I.V."/>
            <person name="Szabo L.J."/>
            <person name="Martin F."/>
        </authorList>
    </citation>
    <scope>NUCLEOTIDE SEQUENCE [LARGE SCALE GENOMIC DNA]</scope>
    <source>
        <strain evidence="2">CRL 75-36-700-3 / race SCCL</strain>
    </source>
</reference>
<organism evidence="1 2">
    <name type="scientific">Puccinia graminis f. sp. tritici (strain CRL 75-36-700-3 / race SCCL)</name>
    <name type="common">Black stem rust fungus</name>
    <dbReference type="NCBI Taxonomy" id="418459"/>
    <lineage>
        <taxon>Eukaryota</taxon>
        <taxon>Fungi</taxon>
        <taxon>Dikarya</taxon>
        <taxon>Basidiomycota</taxon>
        <taxon>Pucciniomycotina</taxon>
        <taxon>Pucciniomycetes</taxon>
        <taxon>Pucciniales</taxon>
        <taxon>Pucciniaceae</taxon>
        <taxon>Puccinia</taxon>
    </lineage>
</organism>
<protein>
    <submittedName>
        <fullName evidence="1">Uncharacterized protein</fullName>
    </submittedName>
</protein>
<dbReference type="RefSeq" id="XP_003889341.1">
    <property type="nucleotide sequence ID" value="XM_003889292.1"/>
</dbReference>
<evidence type="ECO:0000313" key="1">
    <source>
        <dbReference type="EMBL" id="EHS63979.1"/>
    </source>
</evidence>
<dbReference type="AlphaFoldDB" id="H6QT22"/>
<gene>
    <name evidence="1" type="ORF">PGTG_21982</name>
</gene>
<dbReference type="GeneID" id="13541886"/>
<evidence type="ECO:0000313" key="2">
    <source>
        <dbReference type="Proteomes" id="UP000008783"/>
    </source>
</evidence>